<feature type="compositionally biased region" description="Low complexity" evidence="4">
    <location>
        <begin position="218"/>
        <end position="236"/>
    </location>
</feature>
<name>A0A0G4EYF7_9ALVE</name>
<dbReference type="GO" id="GO:0003723">
    <property type="term" value="F:RNA binding"/>
    <property type="evidence" value="ECO:0007669"/>
    <property type="project" value="UniProtKB-UniRule"/>
</dbReference>
<evidence type="ECO:0000256" key="1">
    <source>
        <dbReference type="ARBA" id="ARBA00022737"/>
    </source>
</evidence>
<evidence type="ECO:0000313" key="6">
    <source>
        <dbReference type="EMBL" id="CEM04386.1"/>
    </source>
</evidence>
<proteinExistence type="predicted"/>
<dbReference type="PROSITE" id="PS50102">
    <property type="entry name" value="RRM"/>
    <property type="match status" value="1"/>
</dbReference>
<dbReference type="SUPFAM" id="SSF54928">
    <property type="entry name" value="RNA-binding domain, RBD"/>
    <property type="match status" value="1"/>
</dbReference>
<keyword evidence="2 3" id="KW-0694">RNA-binding</keyword>
<dbReference type="AlphaFoldDB" id="A0A0G4EYF7"/>
<keyword evidence="1" id="KW-0677">Repeat</keyword>
<feature type="region of interest" description="Disordered" evidence="4">
    <location>
        <begin position="581"/>
        <end position="621"/>
    </location>
</feature>
<feature type="compositionally biased region" description="Low complexity" evidence="4">
    <location>
        <begin position="336"/>
        <end position="352"/>
    </location>
</feature>
<dbReference type="VEuPathDB" id="CryptoDB:Cvel_14285"/>
<feature type="compositionally biased region" description="Pro residues" evidence="4">
    <location>
        <begin position="437"/>
        <end position="460"/>
    </location>
</feature>
<dbReference type="InterPro" id="IPR035979">
    <property type="entry name" value="RBD_domain_sf"/>
</dbReference>
<dbReference type="InterPro" id="IPR012677">
    <property type="entry name" value="Nucleotide-bd_a/b_plait_sf"/>
</dbReference>
<gene>
    <name evidence="6" type="ORF">Cvel_14285</name>
</gene>
<organism evidence="6">
    <name type="scientific">Chromera velia CCMP2878</name>
    <dbReference type="NCBI Taxonomy" id="1169474"/>
    <lineage>
        <taxon>Eukaryota</taxon>
        <taxon>Sar</taxon>
        <taxon>Alveolata</taxon>
        <taxon>Colpodellida</taxon>
        <taxon>Chromeraceae</taxon>
        <taxon>Chromera</taxon>
    </lineage>
</organism>
<evidence type="ECO:0000256" key="3">
    <source>
        <dbReference type="PROSITE-ProRule" id="PRU00176"/>
    </source>
</evidence>
<protein>
    <recommendedName>
        <fullName evidence="5">RRM domain-containing protein</fullName>
    </recommendedName>
</protein>
<feature type="region of interest" description="Disordered" evidence="4">
    <location>
        <begin position="638"/>
        <end position="686"/>
    </location>
</feature>
<evidence type="ECO:0000259" key="5">
    <source>
        <dbReference type="PROSITE" id="PS50102"/>
    </source>
</evidence>
<feature type="region of interest" description="Disordered" evidence="4">
    <location>
        <begin position="1"/>
        <end position="27"/>
    </location>
</feature>
<feature type="region of interest" description="Disordered" evidence="4">
    <location>
        <begin position="183"/>
        <end position="508"/>
    </location>
</feature>
<feature type="compositionally biased region" description="Polar residues" evidence="4">
    <location>
        <begin position="46"/>
        <end position="56"/>
    </location>
</feature>
<dbReference type="PANTHER" id="PTHR24012">
    <property type="entry name" value="RNA BINDING PROTEIN"/>
    <property type="match status" value="1"/>
</dbReference>
<dbReference type="Pfam" id="PF00076">
    <property type="entry name" value="RRM_1"/>
    <property type="match status" value="1"/>
</dbReference>
<evidence type="ECO:0000256" key="2">
    <source>
        <dbReference type="ARBA" id="ARBA00022884"/>
    </source>
</evidence>
<dbReference type="EMBL" id="CDMZ01000010">
    <property type="protein sequence ID" value="CEM04386.1"/>
    <property type="molecule type" value="Genomic_DNA"/>
</dbReference>
<dbReference type="SMART" id="SM00360">
    <property type="entry name" value="RRM"/>
    <property type="match status" value="1"/>
</dbReference>
<feature type="region of interest" description="Disordered" evidence="4">
    <location>
        <begin position="46"/>
        <end position="68"/>
    </location>
</feature>
<feature type="compositionally biased region" description="Polar residues" evidence="4">
    <location>
        <begin position="407"/>
        <end position="422"/>
    </location>
</feature>
<dbReference type="InterPro" id="IPR000504">
    <property type="entry name" value="RRM_dom"/>
</dbReference>
<feature type="domain" description="RRM" evidence="5">
    <location>
        <begin position="74"/>
        <end position="157"/>
    </location>
</feature>
<accession>A0A0G4EYF7</accession>
<feature type="region of interest" description="Disordered" evidence="4">
    <location>
        <begin position="716"/>
        <end position="759"/>
    </location>
</feature>
<feature type="compositionally biased region" description="Basic and acidic residues" evidence="4">
    <location>
        <begin position="477"/>
        <end position="493"/>
    </location>
</feature>
<feature type="compositionally biased region" description="Gly residues" evidence="4">
    <location>
        <begin position="258"/>
        <end position="269"/>
    </location>
</feature>
<dbReference type="Gene3D" id="3.30.70.330">
    <property type="match status" value="1"/>
</dbReference>
<feature type="compositionally biased region" description="Basic and acidic residues" evidence="4">
    <location>
        <begin position="657"/>
        <end position="671"/>
    </location>
</feature>
<sequence length="777" mass="85490">MEVQPASFGGHRSLMGKPEGDHQRVTGSANTSDLVAHKVIEQTSNGDQHGFHQQQGMPLGDDQSDRGKHGLKGANLYVQNIPRFWGRTELEAKFSFLGAISSCYIMTDHLNPRFNTGVGFVCFETHALAEDAILRMHGTVLGPHEENRRLTVTVKRDEVEHCPAGLRALDARIRQDLARVRRARTNKQAMPPGQQTKGGTKKASTARHLAAGGLNSKQLPVPQQQPQQQQQQSTPSPLFPPPERCAPGAPRGVAYRYEGGGSGSGGADPSGGPLPSFPSADVAPVPVRQMSPPNQLHYGGSFTQTSDQRVMEAQTPEHSPQHVQAPPQTAEWGRETAQTITTAPTPTMYPGSSPSPPHYSVPSRSIPSDPLSYNPTPPAGSYSEACYHPYYPSTNDTRDSYRPPQPVQETTAYPVTGQQLRTTEPVYATATPDYPAWQPPSSSPPLPTALPPLSQPPSAPTPNHRDERGHHYQPPFHPDRRSSYGRETDHDYTRPTQMPPSHDRFHPYHHDHHVATTHLDAAERALHRHPVQQQQQEHTQPPHPYYHYQADATLVEERKRDTHLHILAPHQQHVTAAVTQPQTVSVPSPAPTPLDAPPAHVPYRPPVSHHPLEGPPIYHYSEPLETISPATYPRVVEQPQGRESYGRDSQDAYRQQHQVEHVKGHDSRDVYKQQGPDLRGGQEGDEDVYRGGAYMHQQRTGSGSAYIPAAPLLLPDSGGRPPLVSPPPTAPPAVGHVDKQAGGYSEYALPRQAPPQARLPVAALAPDRRLLQEWRQE</sequence>
<evidence type="ECO:0000256" key="4">
    <source>
        <dbReference type="SAM" id="MobiDB-lite"/>
    </source>
</evidence>
<reference evidence="6" key="1">
    <citation type="submission" date="2014-11" db="EMBL/GenBank/DDBJ databases">
        <authorList>
            <person name="Otto D Thomas"/>
            <person name="Naeem Raeece"/>
        </authorList>
    </citation>
    <scope>NUCLEOTIDE SEQUENCE</scope>
</reference>
<feature type="compositionally biased region" description="Pro residues" evidence="4">
    <location>
        <begin position="588"/>
        <end position="605"/>
    </location>
</feature>